<dbReference type="InterPro" id="IPR006118">
    <property type="entry name" value="Recombinase_CS"/>
</dbReference>
<accession>A0ABW8JYZ3</accession>
<dbReference type="Gene3D" id="3.40.50.1390">
    <property type="entry name" value="Resolvase, N-terminal catalytic domain"/>
    <property type="match status" value="1"/>
</dbReference>
<dbReference type="CDD" id="cd00338">
    <property type="entry name" value="Ser_Recombinase"/>
    <property type="match status" value="1"/>
</dbReference>
<dbReference type="RefSeq" id="WP_404634003.1">
    <property type="nucleotide sequence ID" value="NZ_JADIKM010000003.1"/>
</dbReference>
<sequence>MNLVGYVRVSTEEQARDGHGLGQQRDRLAAYCALHGHRLVEVIADEGVSASVPLAKRAGGAVLLERLKGAAHGVVVMRLDRLFRDAYDGLLFFRSAERTRSTVHSVSELIDSSTPAGKLALTIQLAAAQYERDLAVQRATECNAALRTQGRVYGHVPYGCVAVGEGDDRRQLRDPATWPLRESMVRDIRAGISLREVRSQLAERGVRSPTGKTHWSPNTLRELIVHHDTLATLPLATDEQLAASTHRTRDPEVSTHV</sequence>
<organism evidence="6 7">
    <name type="scientific">Dyella ginsengisoli</name>
    <dbReference type="NCBI Taxonomy" id="363848"/>
    <lineage>
        <taxon>Bacteria</taxon>
        <taxon>Pseudomonadati</taxon>
        <taxon>Pseudomonadota</taxon>
        <taxon>Gammaproteobacteria</taxon>
        <taxon>Lysobacterales</taxon>
        <taxon>Rhodanobacteraceae</taxon>
        <taxon>Dyella</taxon>
    </lineage>
</organism>
<feature type="active site" description="O-(5'-phospho-DNA)-serine intermediate" evidence="4">
    <location>
        <position position="10"/>
    </location>
</feature>
<evidence type="ECO:0000313" key="7">
    <source>
        <dbReference type="Proteomes" id="UP001620460"/>
    </source>
</evidence>
<evidence type="ECO:0000256" key="1">
    <source>
        <dbReference type="ARBA" id="ARBA00022908"/>
    </source>
</evidence>
<keyword evidence="1" id="KW-0229">DNA integration</keyword>
<keyword evidence="2" id="KW-0238">DNA-binding</keyword>
<evidence type="ECO:0000256" key="3">
    <source>
        <dbReference type="ARBA" id="ARBA00023172"/>
    </source>
</evidence>
<dbReference type="InterPro" id="IPR050639">
    <property type="entry name" value="SSR_resolvase"/>
</dbReference>
<dbReference type="PANTHER" id="PTHR30461:SF2">
    <property type="entry name" value="SERINE RECOMBINASE PINE-RELATED"/>
    <property type="match status" value="1"/>
</dbReference>
<proteinExistence type="predicted"/>
<keyword evidence="3" id="KW-0233">DNA recombination</keyword>
<dbReference type="SUPFAM" id="SSF53041">
    <property type="entry name" value="Resolvase-like"/>
    <property type="match status" value="1"/>
</dbReference>
<dbReference type="PROSITE" id="PS51736">
    <property type="entry name" value="RECOMBINASES_3"/>
    <property type="match status" value="1"/>
</dbReference>
<evidence type="ECO:0000256" key="4">
    <source>
        <dbReference type="PROSITE-ProRule" id="PRU10137"/>
    </source>
</evidence>
<evidence type="ECO:0000259" key="5">
    <source>
        <dbReference type="PROSITE" id="PS51736"/>
    </source>
</evidence>
<feature type="domain" description="Resolvase/invertase-type recombinase catalytic" evidence="5">
    <location>
        <begin position="2"/>
        <end position="150"/>
    </location>
</feature>
<comment type="caution">
    <text evidence="6">The sequence shown here is derived from an EMBL/GenBank/DDBJ whole genome shotgun (WGS) entry which is preliminary data.</text>
</comment>
<evidence type="ECO:0000256" key="2">
    <source>
        <dbReference type="ARBA" id="ARBA00023125"/>
    </source>
</evidence>
<protein>
    <submittedName>
        <fullName evidence="6">Recombinase family protein</fullName>
    </submittedName>
</protein>
<dbReference type="InterPro" id="IPR006119">
    <property type="entry name" value="Resolv_N"/>
</dbReference>
<gene>
    <name evidence="6" type="ORF">ISP17_13580</name>
</gene>
<keyword evidence="7" id="KW-1185">Reference proteome</keyword>
<dbReference type="PROSITE" id="PS00397">
    <property type="entry name" value="RECOMBINASES_1"/>
    <property type="match status" value="1"/>
</dbReference>
<dbReference type="Pfam" id="PF00239">
    <property type="entry name" value="Resolvase"/>
    <property type="match status" value="1"/>
</dbReference>
<reference evidence="6 7" key="1">
    <citation type="submission" date="2020-10" db="EMBL/GenBank/DDBJ databases">
        <title>Phylogeny of dyella-like bacteria.</title>
        <authorList>
            <person name="Fu J."/>
        </authorList>
    </citation>
    <scope>NUCLEOTIDE SEQUENCE [LARGE SCALE GENOMIC DNA]</scope>
    <source>
        <strain evidence="6 7">Gsoil3046</strain>
    </source>
</reference>
<evidence type="ECO:0000313" key="6">
    <source>
        <dbReference type="EMBL" id="MFK2904987.1"/>
    </source>
</evidence>
<dbReference type="Proteomes" id="UP001620460">
    <property type="component" value="Unassembled WGS sequence"/>
</dbReference>
<dbReference type="InterPro" id="IPR036162">
    <property type="entry name" value="Resolvase-like_N_sf"/>
</dbReference>
<name>A0ABW8JYZ3_9GAMM</name>
<dbReference type="EMBL" id="JADIKM010000003">
    <property type="protein sequence ID" value="MFK2904987.1"/>
    <property type="molecule type" value="Genomic_DNA"/>
</dbReference>
<dbReference type="SMART" id="SM00857">
    <property type="entry name" value="Resolvase"/>
    <property type="match status" value="1"/>
</dbReference>
<dbReference type="PANTHER" id="PTHR30461">
    <property type="entry name" value="DNA-INVERTASE FROM LAMBDOID PROPHAGE"/>
    <property type="match status" value="1"/>
</dbReference>